<organism evidence="2 3">
    <name type="scientific">Stutzerimonas stutzeri</name>
    <name type="common">Pseudomonas stutzeri</name>
    <dbReference type="NCBI Taxonomy" id="316"/>
    <lineage>
        <taxon>Bacteria</taxon>
        <taxon>Pseudomonadati</taxon>
        <taxon>Pseudomonadota</taxon>
        <taxon>Gammaproteobacteria</taxon>
        <taxon>Pseudomonadales</taxon>
        <taxon>Pseudomonadaceae</taxon>
        <taxon>Stutzerimonas</taxon>
    </lineage>
</organism>
<evidence type="ECO:0000313" key="3">
    <source>
        <dbReference type="Proteomes" id="UP000237068"/>
    </source>
</evidence>
<protein>
    <submittedName>
        <fullName evidence="2">Uncharacterized protein</fullName>
    </submittedName>
</protein>
<dbReference type="EMBL" id="PPXG01000006">
    <property type="protein sequence ID" value="POH82143.1"/>
    <property type="molecule type" value="Genomic_DNA"/>
</dbReference>
<evidence type="ECO:0000256" key="1">
    <source>
        <dbReference type="SAM" id="MobiDB-lite"/>
    </source>
</evidence>
<reference evidence="2 3" key="1">
    <citation type="submission" date="2018-01" db="EMBL/GenBank/DDBJ databases">
        <title>Denitrification phenotypes of diverse strains of Pseudomonas stutzeri.</title>
        <authorList>
            <person name="Milligan D.A."/>
            <person name="Bergaust L."/>
            <person name="Bakken L.R."/>
            <person name="Frostegard A."/>
        </authorList>
    </citation>
    <scope>NUCLEOTIDE SEQUENCE [LARGE SCALE GENOMIC DNA]</scope>
    <source>
        <strain evidence="2 3">24a13</strain>
    </source>
</reference>
<sequence length="235" mass="25969">MEHLPSAPSTSVVVLAQLCRSPEFQVRSKLCQSTIHRYAAAMKAGQLLPPLSVALVDGVPCLIDGYHRAAAMELLGQDTAEAVVITTSKLDAQWMAAKANMHHGLPLKSKELRQAFGVYIRTGQHRKGRGKRKSLREIGQAIGRSHNTIRNWMAQDFPKLAKEYGQEHGNGLGDEAIPRTPSPPADAMPALERLAQVRQVFQTTSCPDAREAIRQALHELHGELLKDWQEPESDF</sequence>
<dbReference type="Gene3D" id="3.90.1530.10">
    <property type="entry name" value="Conserved hypothetical protein from pyrococcus furiosus pfu- 392566-001, ParB domain"/>
    <property type="match status" value="1"/>
</dbReference>
<dbReference type="Proteomes" id="UP000237068">
    <property type="component" value="Unassembled WGS sequence"/>
</dbReference>
<name>A0A2S4AKY4_STUST</name>
<dbReference type="SUPFAM" id="SSF110849">
    <property type="entry name" value="ParB/Sulfiredoxin"/>
    <property type="match status" value="1"/>
</dbReference>
<evidence type="ECO:0000313" key="2">
    <source>
        <dbReference type="EMBL" id="POH82143.1"/>
    </source>
</evidence>
<feature type="region of interest" description="Disordered" evidence="1">
    <location>
        <begin position="166"/>
        <end position="186"/>
    </location>
</feature>
<comment type="caution">
    <text evidence="2">The sequence shown here is derived from an EMBL/GenBank/DDBJ whole genome shotgun (WGS) entry which is preliminary data.</text>
</comment>
<dbReference type="InterPro" id="IPR036086">
    <property type="entry name" value="ParB/Sulfiredoxin_sf"/>
</dbReference>
<dbReference type="AlphaFoldDB" id="A0A2S4AKY4"/>
<dbReference type="OrthoDB" id="7021991at2"/>
<dbReference type="RefSeq" id="WP_103457147.1">
    <property type="nucleotide sequence ID" value="NZ_JAMOHQ010000009.1"/>
</dbReference>
<accession>A0A2S4AKY4</accession>
<gene>
    <name evidence="2" type="ORF">CXK91_16310</name>
</gene>
<proteinExistence type="predicted"/>